<dbReference type="AlphaFoldDB" id="A0A0L8HD85"/>
<dbReference type="PROSITE" id="PS00108">
    <property type="entry name" value="PROTEIN_KINASE_ST"/>
    <property type="match status" value="1"/>
</dbReference>
<proteinExistence type="predicted"/>
<evidence type="ECO:0000313" key="2">
    <source>
        <dbReference type="EMBL" id="KOF87258.1"/>
    </source>
</evidence>
<gene>
    <name evidence="2" type="ORF">OCBIM_22017169mg</name>
</gene>
<dbReference type="GO" id="GO:0004672">
    <property type="term" value="F:protein kinase activity"/>
    <property type="evidence" value="ECO:0007669"/>
    <property type="project" value="InterPro"/>
</dbReference>
<reference evidence="2" key="1">
    <citation type="submission" date="2015-07" db="EMBL/GenBank/DDBJ databases">
        <title>MeaNS - Measles Nucleotide Surveillance Program.</title>
        <authorList>
            <person name="Tran T."/>
            <person name="Druce J."/>
        </authorList>
    </citation>
    <scope>NUCLEOTIDE SEQUENCE</scope>
    <source>
        <strain evidence="2">UCB-OBI-ISO-001</strain>
        <tissue evidence="2">Gonad</tissue>
    </source>
</reference>
<feature type="domain" description="Protein kinase" evidence="1">
    <location>
        <begin position="137"/>
        <end position="448"/>
    </location>
</feature>
<name>A0A0L8HD85_OCTBM</name>
<dbReference type="STRING" id="37653.A0A0L8HD85"/>
<dbReference type="PANTHER" id="PTHR45756:SF1">
    <property type="entry name" value="PROTEIN KINASE DOMAIN CONTAINING PROTEIN"/>
    <property type="match status" value="1"/>
</dbReference>
<dbReference type="InterPro" id="IPR000719">
    <property type="entry name" value="Prot_kinase_dom"/>
</dbReference>
<dbReference type="Gene3D" id="1.10.510.10">
    <property type="entry name" value="Transferase(Phosphotransferase) domain 1"/>
    <property type="match status" value="1"/>
</dbReference>
<dbReference type="SMART" id="SM00220">
    <property type="entry name" value="S_TKc"/>
    <property type="match status" value="1"/>
</dbReference>
<dbReference type="InterPro" id="IPR053215">
    <property type="entry name" value="TKL_Ser/Thr_kinase"/>
</dbReference>
<dbReference type="OrthoDB" id="1866797at2759"/>
<dbReference type="SUPFAM" id="SSF56112">
    <property type="entry name" value="Protein kinase-like (PK-like)"/>
    <property type="match status" value="1"/>
</dbReference>
<protein>
    <recommendedName>
        <fullName evidence="1">Protein kinase domain-containing protein</fullName>
    </recommendedName>
</protein>
<dbReference type="GO" id="GO:0005524">
    <property type="term" value="F:ATP binding"/>
    <property type="evidence" value="ECO:0007669"/>
    <property type="project" value="InterPro"/>
</dbReference>
<dbReference type="EMBL" id="KQ418459">
    <property type="protein sequence ID" value="KOF87258.1"/>
    <property type="molecule type" value="Genomic_DNA"/>
</dbReference>
<accession>A0A0L8HD85</accession>
<organism evidence="2">
    <name type="scientific">Octopus bimaculoides</name>
    <name type="common">California two-spotted octopus</name>
    <dbReference type="NCBI Taxonomy" id="37653"/>
    <lineage>
        <taxon>Eukaryota</taxon>
        <taxon>Metazoa</taxon>
        <taxon>Spiralia</taxon>
        <taxon>Lophotrochozoa</taxon>
        <taxon>Mollusca</taxon>
        <taxon>Cephalopoda</taxon>
        <taxon>Coleoidea</taxon>
        <taxon>Octopodiformes</taxon>
        <taxon>Octopoda</taxon>
        <taxon>Incirrata</taxon>
        <taxon>Octopodidae</taxon>
        <taxon>Octopus</taxon>
    </lineage>
</organism>
<dbReference type="PROSITE" id="PS50011">
    <property type="entry name" value="PROTEIN_KINASE_DOM"/>
    <property type="match status" value="1"/>
</dbReference>
<sequence length="448" mass="50937">MNTIVLLEAVGSPKHKKMSVICNSVIQQSSTEKEFSMLGNIKLEIQNVMNDFFPGLNQSEFIQSYALCPKCYIWNENMKDNILKTADHFYMEHCAFALATKSAVHCKNAGVIPNEDIVPDLMLIHIPKKFHIDSKIVRQSSYIASGTSGSVYAGKYCGVDVAIKYFGSSVKFKPSDKCSQTSKSEFDKNVIDQEDFSLYSDSYFQGKSALCNLQEMQHEVTLLSNLNHPCIISMFGFSISPMCMLMELAPLRSLRHVINSQLKKHKGETILFPKLLCYRILFQVARGLSYLHRKHIIYGDLKSDNILTWTLSLDADVNVKLSDYNFSQYATPKGLKKMLGTPGYQAPEILQRYSFDNCVDIYSWSIVAYEILTGCRPFEKLNFVSEIAAAVLDNKRPMIKDHNLDAKFPCLEKMMTDCCSIDRINWNLRRRKRSANNPSTKHCNTTDT</sequence>
<dbReference type="PANTHER" id="PTHR45756">
    <property type="entry name" value="PALMITOYLTRANSFERASE"/>
    <property type="match status" value="1"/>
</dbReference>
<evidence type="ECO:0000259" key="1">
    <source>
        <dbReference type="PROSITE" id="PS50011"/>
    </source>
</evidence>
<dbReference type="Gene3D" id="3.30.200.20">
    <property type="entry name" value="Phosphorylase Kinase, domain 1"/>
    <property type="match status" value="1"/>
</dbReference>
<dbReference type="InterPro" id="IPR011009">
    <property type="entry name" value="Kinase-like_dom_sf"/>
</dbReference>
<dbReference type="InterPro" id="IPR008271">
    <property type="entry name" value="Ser/Thr_kinase_AS"/>
</dbReference>
<dbReference type="Pfam" id="PF00069">
    <property type="entry name" value="Pkinase"/>
    <property type="match status" value="1"/>
</dbReference>